<sequence>MAGLCGAVKERKQGRGELWTQFLLLELDREARDWLAVVMWSNRNRALFENKGRSRRSLLLFLEGYWEEFKRAIGVQGGGRGMGLYSRGDHPKRAF</sequence>
<protein>
    <submittedName>
        <fullName evidence="1">Uncharacterized protein</fullName>
    </submittedName>
</protein>
<organism evidence="1 2">
    <name type="scientific">Cinchona calisaya</name>
    <dbReference type="NCBI Taxonomy" id="153742"/>
    <lineage>
        <taxon>Eukaryota</taxon>
        <taxon>Viridiplantae</taxon>
        <taxon>Streptophyta</taxon>
        <taxon>Embryophyta</taxon>
        <taxon>Tracheophyta</taxon>
        <taxon>Spermatophyta</taxon>
        <taxon>Magnoliopsida</taxon>
        <taxon>eudicotyledons</taxon>
        <taxon>Gunneridae</taxon>
        <taxon>Pentapetalae</taxon>
        <taxon>asterids</taxon>
        <taxon>lamiids</taxon>
        <taxon>Gentianales</taxon>
        <taxon>Rubiaceae</taxon>
        <taxon>Cinchonoideae</taxon>
        <taxon>Cinchoneae</taxon>
        <taxon>Cinchona</taxon>
    </lineage>
</organism>
<accession>A0ABD3B5E5</accession>
<dbReference type="AlphaFoldDB" id="A0ABD3B5E5"/>
<evidence type="ECO:0000313" key="1">
    <source>
        <dbReference type="EMBL" id="KAL3538543.1"/>
    </source>
</evidence>
<dbReference type="Proteomes" id="UP001630127">
    <property type="component" value="Unassembled WGS sequence"/>
</dbReference>
<proteinExistence type="predicted"/>
<keyword evidence="2" id="KW-1185">Reference proteome</keyword>
<dbReference type="EMBL" id="JBJUIK010000001">
    <property type="protein sequence ID" value="KAL3538543.1"/>
    <property type="molecule type" value="Genomic_DNA"/>
</dbReference>
<gene>
    <name evidence="1" type="ORF">ACH5RR_001909</name>
</gene>
<comment type="caution">
    <text evidence="1">The sequence shown here is derived from an EMBL/GenBank/DDBJ whole genome shotgun (WGS) entry which is preliminary data.</text>
</comment>
<name>A0ABD3B5E5_9GENT</name>
<evidence type="ECO:0000313" key="2">
    <source>
        <dbReference type="Proteomes" id="UP001630127"/>
    </source>
</evidence>
<reference evidence="1 2" key="1">
    <citation type="submission" date="2024-11" db="EMBL/GenBank/DDBJ databases">
        <title>A near-complete genome assembly of Cinchona calisaya.</title>
        <authorList>
            <person name="Lian D.C."/>
            <person name="Zhao X.W."/>
            <person name="Wei L."/>
        </authorList>
    </citation>
    <scope>NUCLEOTIDE SEQUENCE [LARGE SCALE GENOMIC DNA]</scope>
    <source>
        <tissue evidence="1">Nenye</tissue>
    </source>
</reference>